<reference evidence="1" key="1">
    <citation type="submission" date="2022-05" db="EMBL/GenBank/DDBJ databases">
        <title>Chromosome-level genome of Chaenocephalus aceratus.</title>
        <authorList>
            <person name="Park H."/>
        </authorList>
    </citation>
    <scope>NUCLEOTIDE SEQUENCE</scope>
    <source>
        <strain evidence="1">KU_202001</strain>
    </source>
</reference>
<protein>
    <submittedName>
        <fullName evidence="1">Uncharacterized protein</fullName>
    </submittedName>
</protein>
<gene>
    <name evidence="1" type="ORF">KUCAC02_028738</name>
</gene>
<dbReference type="EMBL" id="CM043793">
    <property type="protein sequence ID" value="KAI4820769.1"/>
    <property type="molecule type" value="Genomic_DNA"/>
</dbReference>
<organism evidence="1 2">
    <name type="scientific">Chaenocephalus aceratus</name>
    <name type="common">Blackfin icefish</name>
    <name type="synonym">Chaenichthys aceratus</name>
    <dbReference type="NCBI Taxonomy" id="36190"/>
    <lineage>
        <taxon>Eukaryota</taxon>
        <taxon>Metazoa</taxon>
        <taxon>Chordata</taxon>
        <taxon>Craniata</taxon>
        <taxon>Vertebrata</taxon>
        <taxon>Euteleostomi</taxon>
        <taxon>Actinopterygii</taxon>
        <taxon>Neopterygii</taxon>
        <taxon>Teleostei</taxon>
        <taxon>Neoteleostei</taxon>
        <taxon>Acanthomorphata</taxon>
        <taxon>Eupercaria</taxon>
        <taxon>Perciformes</taxon>
        <taxon>Notothenioidei</taxon>
        <taxon>Channichthyidae</taxon>
        <taxon>Chaenocephalus</taxon>
    </lineage>
</organism>
<feature type="non-terminal residue" evidence="1">
    <location>
        <position position="1"/>
    </location>
</feature>
<keyword evidence="2" id="KW-1185">Reference proteome</keyword>
<proteinExistence type="predicted"/>
<accession>A0ACB9X3B5</accession>
<name>A0ACB9X3B5_CHAAC</name>
<evidence type="ECO:0000313" key="1">
    <source>
        <dbReference type="EMBL" id="KAI4820769.1"/>
    </source>
</evidence>
<sequence>LPWRTEQTSRLYACPQSNCGLTALADIKALRYSCRLILLLGVGDVCFLTPFGLRIYSYQRRLHAVTLCGERFSLSLQDLYVCEPTLDMEDYDVRSAASIMASVKEQEARFEQLTRAPRGGASQCHPAARPRRPASQHPHQPAARMAAGGDAALANASGTLVSWPVLLSMRADPLQEQEILHPPFVELNTACSSVQCTLGVSE</sequence>
<comment type="caution">
    <text evidence="1">The sequence shown here is derived from an EMBL/GenBank/DDBJ whole genome shotgun (WGS) entry which is preliminary data.</text>
</comment>
<feature type="non-terminal residue" evidence="1">
    <location>
        <position position="202"/>
    </location>
</feature>
<evidence type="ECO:0000313" key="2">
    <source>
        <dbReference type="Proteomes" id="UP001057452"/>
    </source>
</evidence>
<dbReference type="Proteomes" id="UP001057452">
    <property type="component" value="Chromosome 9"/>
</dbReference>